<dbReference type="EMBL" id="CADCXV010000683">
    <property type="protein sequence ID" value="CAB0032577.1"/>
    <property type="molecule type" value="Genomic_DNA"/>
</dbReference>
<organism evidence="2 3">
    <name type="scientific">Trichogramma brassicae</name>
    <dbReference type="NCBI Taxonomy" id="86971"/>
    <lineage>
        <taxon>Eukaryota</taxon>
        <taxon>Metazoa</taxon>
        <taxon>Ecdysozoa</taxon>
        <taxon>Arthropoda</taxon>
        <taxon>Hexapoda</taxon>
        <taxon>Insecta</taxon>
        <taxon>Pterygota</taxon>
        <taxon>Neoptera</taxon>
        <taxon>Endopterygota</taxon>
        <taxon>Hymenoptera</taxon>
        <taxon>Apocrita</taxon>
        <taxon>Proctotrupomorpha</taxon>
        <taxon>Chalcidoidea</taxon>
        <taxon>Trichogrammatidae</taxon>
        <taxon>Trichogramma</taxon>
    </lineage>
</organism>
<dbReference type="Proteomes" id="UP000479190">
    <property type="component" value="Unassembled WGS sequence"/>
</dbReference>
<feature type="compositionally biased region" description="Polar residues" evidence="1">
    <location>
        <begin position="31"/>
        <end position="41"/>
    </location>
</feature>
<keyword evidence="3" id="KW-1185">Reference proteome</keyword>
<accession>A0A6H5IBF2</accession>
<reference evidence="2 3" key="1">
    <citation type="submission" date="2020-02" db="EMBL/GenBank/DDBJ databases">
        <authorList>
            <person name="Ferguson B K."/>
        </authorList>
    </citation>
    <scope>NUCLEOTIDE SEQUENCE [LARGE SCALE GENOMIC DNA]</scope>
</reference>
<evidence type="ECO:0000313" key="3">
    <source>
        <dbReference type="Proteomes" id="UP000479190"/>
    </source>
</evidence>
<feature type="compositionally biased region" description="Low complexity" evidence="1">
    <location>
        <begin position="92"/>
        <end position="112"/>
    </location>
</feature>
<sequence length="127" mass="13594">MTRLQGMSTSSMTNVRASLASTLLGLKKAGSTSSLTVPASPQHQIQQQQQQHQQIGQQTHQHLLANTRSLPPSPSASRKVLGLKNDTMMPDTATTTSSSSTTTTTSSSATTTITTSKLVWMRKLPRS</sequence>
<evidence type="ECO:0000256" key="1">
    <source>
        <dbReference type="SAM" id="MobiDB-lite"/>
    </source>
</evidence>
<feature type="compositionally biased region" description="Low complexity" evidence="1">
    <location>
        <begin position="42"/>
        <end position="62"/>
    </location>
</feature>
<dbReference type="OrthoDB" id="10004596at2759"/>
<evidence type="ECO:0000313" key="2">
    <source>
        <dbReference type="EMBL" id="CAB0032577.1"/>
    </source>
</evidence>
<proteinExistence type="predicted"/>
<gene>
    <name evidence="2" type="ORF">TBRA_LOCUS4508</name>
</gene>
<dbReference type="AlphaFoldDB" id="A0A6H5IBF2"/>
<feature type="region of interest" description="Disordered" evidence="1">
    <location>
        <begin position="31"/>
        <end position="112"/>
    </location>
</feature>
<protein>
    <submittedName>
        <fullName evidence="2">Uncharacterized protein</fullName>
    </submittedName>
</protein>
<name>A0A6H5IBF2_9HYME</name>